<comment type="caution">
    <text evidence="2">The sequence shown here is derived from an EMBL/GenBank/DDBJ whole genome shotgun (WGS) entry which is preliminary data.</text>
</comment>
<dbReference type="EMBL" id="VCEI01000029">
    <property type="protein sequence ID" value="TLU90070.1"/>
    <property type="molecule type" value="Genomic_DNA"/>
</dbReference>
<proteinExistence type="predicted"/>
<accession>A0A5R9K875</accession>
<evidence type="ECO:0000313" key="3">
    <source>
        <dbReference type="Proteomes" id="UP000309788"/>
    </source>
</evidence>
<dbReference type="RefSeq" id="WP_138283420.1">
    <property type="nucleotide sequence ID" value="NZ_BMGE01000006.1"/>
</dbReference>
<sequence>MIIHIQDYFKMKNYLKIIFITALLVVGKHAFAQDVSLNILGQPDKLILGQTGYVKIELLNESLGGPTAPAGRLRSEITVSPNIEIVDVVKDDNSPLTSFGTLFKTPSTVILRYDEALKPGDNVVFHVIVKAITKAPLSTITSTLGFHNGPQTKGNHSGNDNSVTNIQTINEDPQPVTLVQFNVQKEEQTALLRWETSDEFNSDRFDVQKSIDGKNWKTFETIMAKGESKVLATYSAIDKEPYEGENLYRLHMIDKDGTSTYSKVRALKFKSAGLVSVYPNPVSEAIILESSKWEVITDITAMSSDGKVVYSAKSHPERVVNVKQWPVGVYLLRIMEKNGLSTTHKVMVAR</sequence>
<dbReference type="AlphaFoldDB" id="A0A5R9K875"/>
<name>A0A5R9K875_9BACT</name>
<gene>
    <name evidence="2" type="ORF">FEM55_21370</name>
</gene>
<evidence type="ECO:0000313" key="2">
    <source>
        <dbReference type="EMBL" id="TLU90070.1"/>
    </source>
</evidence>
<dbReference type="OrthoDB" id="938160at2"/>
<feature type="domain" description="Secretion system C-terminal sorting" evidence="1">
    <location>
        <begin position="277"/>
        <end position="348"/>
    </location>
</feature>
<keyword evidence="3" id="KW-1185">Reference proteome</keyword>
<reference evidence="2 3" key="1">
    <citation type="submission" date="2019-05" db="EMBL/GenBank/DDBJ databases">
        <authorList>
            <person name="Qu J.-H."/>
        </authorList>
    </citation>
    <scope>NUCLEOTIDE SEQUENCE [LARGE SCALE GENOMIC DNA]</scope>
    <source>
        <strain evidence="2 3">Z12</strain>
    </source>
</reference>
<evidence type="ECO:0000259" key="1">
    <source>
        <dbReference type="Pfam" id="PF18962"/>
    </source>
</evidence>
<dbReference type="NCBIfam" id="TIGR04183">
    <property type="entry name" value="Por_Secre_tail"/>
    <property type="match status" value="1"/>
</dbReference>
<organism evidence="2 3">
    <name type="scientific">Dyadobacter sediminis</name>
    <dbReference type="NCBI Taxonomy" id="1493691"/>
    <lineage>
        <taxon>Bacteria</taxon>
        <taxon>Pseudomonadati</taxon>
        <taxon>Bacteroidota</taxon>
        <taxon>Cytophagia</taxon>
        <taxon>Cytophagales</taxon>
        <taxon>Spirosomataceae</taxon>
        <taxon>Dyadobacter</taxon>
    </lineage>
</organism>
<protein>
    <submittedName>
        <fullName evidence="2">T9SS type A sorting domain-containing protein</fullName>
    </submittedName>
</protein>
<dbReference type="Pfam" id="PF18962">
    <property type="entry name" value="Por_Secre_tail"/>
    <property type="match status" value="1"/>
</dbReference>
<dbReference type="InterPro" id="IPR026444">
    <property type="entry name" value="Secre_tail"/>
</dbReference>
<dbReference type="Proteomes" id="UP000309788">
    <property type="component" value="Unassembled WGS sequence"/>
</dbReference>